<name>A0ABP3UYU3_9FLAO</name>
<sequence>MLLSILTSTYLGCSSDSDSENCETIVCLNGGTFMDCECNCLEGYTGNNCSDQVTPSKVIINKAIVRVFPNTDNGEFWDAAIPDAEAALPDVYITFQDSDLNVIYDSPTFYENAISGEGTFFEFTLTPSLELITYENPFLVNIWDYDTTSEDDFMTSFGFFAYTSNNNFPDVITVVSQSEEILVDLEVTYEW</sequence>
<protein>
    <recommendedName>
        <fullName evidence="3">EGF-like domain-containing protein</fullName>
    </recommendedName>
</protein>
<reference evidence="2" key="1">
    <citation type="journal article" date="2019" name="Int. J. Syst. Evol. Microbiol.">
        <title>The Global Catalogue of Microorganisms (GCM) 10K type strain sequencing project: providing services to taxonomists for standard genome sequencing and annotation.</title>
        <authorList>
            <consortium name="The Broad Institute Genomics Platform"/>
            <consortium name="The Broad Institute Genome Sequencing Center for Infectious Disease"/>
            <person name="Wu L."/>
            <person name="Ma J."/>
        </authorList>
    </citation>
    <scope>NUCLEOTIDE SEQUENCE [LARGE SCALE GENOMIC DNA]</scope>
    <source>
        <strain evidence="2">JCM 15976</strain>
    </source>
</reference>
<dbReference type="RefSeq" id="WP_343797268.1">
    <property type="nucleotide sequence ID" value="NZ_BAAAGF010000002.1"/>
</dbReference>
<evidence type="ECO:0000313" key="2">
    <source>
        <dbReference type="Proteomes" id="UP001500736"/>
    </source>
</evidence>
<comment type="caution">
    <text evidence="1">The sequence shown here is derived from an EMBL/GenBank/DDBJ whole genome shotgun (WGS) entry which is preliminary data.</text>
</comment>
<accession>A0ABP3UYU3</accession>
<keyword evidence="2" id="KW-1185">Reference proteome</keyword>
<evidence type="ECO:0008006" key="3">
    <source>
        <dbReference type="Google" id="ProtNLM"/>
    </source>
</evidence>
<evidence type="ECO:0000313" key="1">
    <source>
        <dbReference type="EMBL" id="GAA0743121.1"/>
    </source>
</evidence>
<dbReference type="Proteomes" id="UP001500736">
    <property type="component" value="Unassembled WGS sequence"/>
</dbReference>
<gene>
    <name evidence="1" type="ORF">GCM10009431_15940</name>
</gene>
<organism evidence="1 2">
    <name type="scientific">Gaetbulibacter jejuensis</name>
    <dbReference type="NCBI Taxonomy" id="584607"/>
    <lineage>
        <taxon>Bacteria</taxon>
        <taxon>Pseudomonadati</taxon>
        <taxon>Bacteroidota</taxon>
        <taxon>Flavobacteriia</taxon>
        <taxon>Flavobacteriales</taxon>
        <taxon>Flavobacteriaceae</taxon>
        <taxon>Gaetbulibacter</taxon>
    </lineage>
</organism>
<proteinExistence type="predicted"/>
<dbReference type="EMBL" id="BAAAGF010000002">
    <property type="protein sequence ID" value="GAA0743121.1"/>
    <property type="molecule type" value="Genomic_DNA"/>
</dbReference>